<proteinExistence type="predicted"/>
<sequence length="55" mass="6849">MSLTNYQDDFLRIRNVPDQYTPVVEHRRLERVQIGTWLFGLLPVYEYRYTEWEQI</sequence>
<evidence type="ECO:0000313" key="1">
    <source>
        <dbReference type="EMBL" id="CAB4155054.1"/>
    </source>
</evidence>
<dbReference type="EMBL" id="LR796614">
    <property type="protein sequence ID" value="CAB4155054.1"/>
    <property type="molecule type" value="Genomic_DNA"/>
</dbReference>
<gene>
    <name evidence="1" type="ORF">UFOVP654_66</name>
</gene>
<protein>
    <submittedName>
        <fullName evidence="1">Uncharacterized protein</fullName>
    </submittedName>
</protein>
<reference evidence="1" key="1">
    <citation type="submission" date="2020-04" db="EMBL/GenBank/DDBJ databases">
        <authorList>
            <person name="Chiriac C."/>
            <person name="Salcher M."/>
            <person name="Ghai R."/>
            <person name="Kavagutti S V."/>
        </authorList>
    </citation>
    <scope>NUCLEOTIDE SEQUENCE</scope>
</reference>
<organism evidence="1">
    <name type="scientific">uncultured Caudovirales phage</name>
    <dbReference type="NCBI Taxonomy" id="2100421"/>
    <lineage>
        <taxon>Viruses</taxon>
        <taxon>Duplodnaviria</taxon>
        <taxon>Heunggongvirae</taxon>
        <taxon>Uroviricota</taxon>
        <taxon>Caudoviricetes</taxon>
        <taxon>Peduoviridae</taxon>
        <taxon>Maltschvirus</taxon>
        <taxon>Maltschvirus maltsch</taxon>
    </lineage>
</organism>
<accession>A0A6J5NI29</accession>
<name>A0A6J5NI29_9CAUD</name>